<evidence type="ECO:0000256" key="1">
    <source>
        <dbReference type="SAM" id="MobiDB-lite"/>
    </source>
</evidence>
<accession>A0A645CQK9</accession>
<dbReference type="AlphaFoldDB" id="A0A645CQK9"/>
<protein>
    <submittedName>
        <fullName evidence="2">Uncharacterized protein</fullName>
    </submittedName>
</protein>
<organism evidence="2">
    <name type="scientific">bioreactor metagenome</name>
    <dbReference type="NCBI Taxonomy" id="1076179"/>
    <lineage>
        <taxon>unclassified sequences</taxon>
        <taxon>metagenomes</taxon>
        <taxon>ecological metagenomes</taxon>
    </lineage>
</organism>
<comment type="caution">
    <text evidence="2">The sequence shown here is derived from an EMBL/GenBank/DDBJ whole genome shotgun (WGS) entry which is preliminary data.</text>
</comment>
<feature type="compositionally biased region" description="Basic and acidic residues" evidence="1">
    <location>
        <begin position="50"/>
        <end position="63"/>
    </location>
</feature>
<reference evidence="2" key="1">
    <citation type="submission" date="2019-08" db="EMBL/GenBank/DDBJ databases">
        <authorList>
            <person name="Kucharzyk K."/>
            <person name="Murdoch R.W."/>
            <person name="Higgins S."/>
            <person name="Loffler F."/>
        </authorList>
    </citation>
    <scope>NUCLEOTIDE SEQUENCE</scope>
</reference>
<dbReference type="EMBL" id="VSSQ01029159">
    <property type="protein sequence ID" value="MPM79164.1"/>
    <property type="molecule type" value="Genomic_DNA"/>
</dbReference>
<evidence type="ECO:0000313" key="2">
    <source>
        <dbReference type="EMBL" id="MPM79164.1"/>
    </source>
</evidence>
<feature type="region of interest" description="Disordered" evidence="1">
    <location>
        <begin position="42"/>
        <end position="63"/>
    </location>
</feature>
<gene>
    <name evidence="2" type="ORF">SDC9_126197</name>
</gene>
<name>A0A645CQK9_9ZZZZ</name>
<sequence>MGPGTHTGAFHQFETDLRQGFDPQIVVGEKVDRGPSALFVTQRYGGQGRGQERPARITAEPHH</sequence>
<proteinExistence type="predicted"/>